<dbReference type="Proteomes" id="UP000070612">
    <property type="component" value="Unassembled WGS sequence"/>
</dbReference>
<dbReference type="PANTHER" id="PTHR43370">
    <property type="entry name" value="SUGAR ABC TRANSPORTER INTEGRAL MEMBRANE PROTEIN-RELATED"/>
    <property type="match status" value="1"/>
</dbReference>
<evidence type="ECO:0000256" key="3">
    <source>
        <dbReference type="ARBA" id="ARBA00022692"/>
    </source>
</evidence>
<name>A0A132PGG9_9MYCO</name>
<keyword evidence="3 6" id="KW-0812">Transmembrane</keyword>
<evidence type="ECO:0000313" key="7">
    <source>
        <dbReference type="EMBL" id="KWX21448.1"/>
    </source>
</evidence>
<feature type="transmembrane region" description="Helical" evidence="6">
    <location>
        <begin position="142"/>
        <end position="163"/>
    </location>
</feature>
<keyword evidence="8" id="KW-1185">Reference proteome</keyword>
<dbReference type="GO" id="GO:0005886">
    <property type="term" value="C:plasma membrane"/>
    <property type="evidence" value="ECO:0007669"/>
    <property type="project" value="UniProtKB-SubCell"/>
</dbReference>
<reference evidence="7 8" key="1">
    <citation type="submission" date="2015-07" db="EMBL/GenBank/DDBJ databases">
        <title>A draft genome sequence of Mycobacterium wolinskyi.</title>
        <authorList>
            <person name="de Man T.J."/>
            <person name="Perry K.A."/>
            <person name="Coulliette A.D."/>
            <person name="Jensen B."/>
            <person name="Toney N.C."/>
            <person name="Limbago B.M."/>
            <person name="Noble-Wang J."/>
        </authorList>
    </citation>
    <scope>NUCLEOTIDE SEQUENCE [LARGE SCALE GENOMIC DNA]</scope>
    <source>
        <strain evidence="7 8">CDC_01</strain>
    </source>
</reference>
<dbReference type="PATRIC" id="fig|59750.3.peg.2330"/>
<keyword evidence="5 6" id="KW-0472">Membrane</keyword>
<dbReference type="STRING" id="59750.AWC31_27100"/>
<evidence type="ECO:0000256" key="5">
    <source>
        <dbReference type="ARBA" id="ARBA00023136"/>
    </source>
</evidence>
<dbReference type="InterPro" id="IPR001851">
    <property type="entry name" value="ABC_transp_permease"/>
</dbReference>
<feature type="transmembrane region" description="Helical" evidence="6">
    <location>
        <begin position="269"/>
        <end position="291"/>
    </location>
</feature>
<evidence type="ECO:0000256" key="1">
    <source>
        <dbReference type="ARBA" id="ARBA00004651"/>
    </source>
</evidence>
<feature type="transmembrane region" description="Helical" evidence="6">
    <location>
        <begin position="195"/>
        <end position="214"/>
    </location>
</feature>
<feature type="transmembrane region" description="Helical" evidence="6">
    <location>
        <begin position="49"/>
        <end position="78"/>
    </location>
</feature>
<comment type="subcellular location">
    <subcellularLocation>
        <location evidence="1">Cell membrane</location>
        <topology evidence="1">Multi-pass membrane protein</topology>
    </subcellularLocation>
</comment>
<evidence type="ECO:0000256" key="6">
    <source>
        <dbReference type="SAM" id="Phobius"/>
    </source>
</evidence>
<dbReference type="Pfam" id="PF02653">
    <property type="entry name" value="BPD_transp_2"/>
    <property type="match status" value="1"/>
</dbReference>
<dbReference type="GO" id="GO:0022857">
    <property type="term" value="F:transmembrane transporter activity"/>
    <property type="evidence" value="ECO:0007669"/>
    <property type="project" value="InterPro"/>
</dbReference>
<keyword evidence="2" id="KW-1003">Cell membrane</keyword>
<protein>
    <submittedName>
        <fullName evidence="7">ABC transporter permease</fullName>
    </submittedName>
</protein>
<sequence>MNTSMITEIVSSGVAFAIPLLLAAAGESISERAGVLNLSMEGMMLTGAFAGVLTAVSTGSAILGAVAGIVAGLIFGLAQALWSVRFRADQIVVGIAANALALGLTTFGARTLLGDGKGHDVPAFGDVHIPVLSDLPVIGPALFGQTLLGYFCVVAIVALTVLFSNRTMTGMRIDAVGEDAVSAGWTGLPVNRIRVVGVLVASGAGGLAGAQLALSEVRAFSENMTAGMGYLAVVAVIAGHWRVTGILWAALFFGVARALQFALPAVGVHIPYAVLVMLPYVIAIVAISGFVGGRKAPSCLTVPYVGRV</sequence>
<dbReference type="AlphaFoldDB" id="A0A132PGG9"/>
<gene>
    <name evidence="7" type="ORF">AFM11_24845</name>
</gene>
<dbReference type="CDD" id="cd06580">
    <property type="entry name" value="TM_PBP1_transp_TpRbsC_like"/>
    <property type="match status" value="1"/>
</dbReference>
<feature type="transmembrane region" description="Helical" evidence="6">
    <location>
        <begin position="90"/>
        <end position="109"/>
    </location>
</feature>
<comment type="caution">
    <text evidence="7">The sequence shown here is derived from an EMBL/GenBank/DDBJ whole genome shotgun (WGS) entry which is preliminary data.</text>
</comment>
<organism evidence="7 8">
    <name type="scientific">Mycolicibacterium wolinskyi</name>
    <dbReference type="NCBI Taxonomy" id="59750"/>
    <lineage>
        <taxon>Bacteria</taxon>
        <taxon>Bacillati</taxon>
        <taxon>Actinomycetota</taxon>
        <taxon>Actinomycetes</taxon>
        <taxon>Mycobacteriales</taxon>
        <taxon>Mycobacteriaceae</taxon>
        <taxon>Mycolicibacterium</taxon>
    </lineage>
</organism>
<evidence type="ECO:0000256" key="4">
    <source>
        <dbReference type="ARBA" id="ARBA00022989"/>
    </source>
</evidence>
<dbReference type="EMBL" id="LGTW01000019">
    <property type="protein sequence ID" value="KWX21448.1"/>
    <property type="molecule type" value="Genomic_DNA"/>
</dbReference>
<dbReference type="PANTHER" id="PTHR43370:SF1">
    <property type="entry name" value="GUANOSINE ABC TRANSPORTER PERMEASE PROTEIN NUPQ"/>
    <property type="match status" value="1"/>
</dbReference>
<keyword evidence="4 6" id="KW-1133">Transmembrane helix</keyword>
<accession>A0A132PGG9</accession>
<evidence type="ECO:0000313" key="8">
    <source>
        <dbReference type="Proteomes" id="UP000070612"/>
    </source>
</evidence>
<evidence type="ECO:0000256" key="2">
    <source>
        <dbReference type="ARBA" id="ARBA00022475"/>
    </source>
</evidence>
<dbReference type="RefSeq" id="WP_067854035.1">
    <property type="nucleotide sequence ID" value="NZ_LGTW01000019.1"/>
</dbReference>
<proteinExistence type="predicted"/>